<organism evidence="1 2">
    <name type="scientific">Pseudoloma neurophilia</name>
    <dbReference type="NCBI Taxonomy" id="146866"/>
    <lineage>
        <taxon>Eukaryota</taxon>
        <taxon>Fungi</taxon>
        <taxon>Fungi incertae sedis</taxon>
        <taxon>Microsporidia</taxon>
        <taxon>Pseudoloma</taxon>
    </lineage>
</organism>
<accession>A0A0R0M6B0</accession>
<dbReference type="AlphaFoldDB" id="A0A0R0M6B0"/>
<evidence type="ECO:0000313" key="2">
    <source>
        <dbReference type="Proteomes" id="UP000051530"/>
    </source>
</evidence>
<keyword evidence="2" id="KW-1185">Reference proteome</keyword>
<protein>
    <submittedName>
        <fullName evidence="1">Uncharacterized protein</fullName>
    </submittedName>
</protein>
<sequence>MSKSKLCVLIFGIFKRLQHMSCPSFIKFQLQSILDNLLLILKTKFS</sequence>
<proteinExistence type="predicted"/>
<dbReference type="EMBL" id="LGUB01000006">
    <property type="protein sequence ID" value="KRH95108.1"/>
    <property type="molecule type" value="Genomic_DNA"/>
</dbReference>
<comment type="caution">
    <text evidence="1">The sequence shown here is derived from an EMBL/GenBank/DDBJ whole genome shotgun (WGS) entry which is preliminary data.</text>
</comment>
<reference evidence="1 2" key="1">
    <citation type="submission" date="2015-07" db="EMBL/GenBank/DDBJ databases">
        <title>The genome of Pseudoloma neurophilia, a relevant intracellular parasite of the zebrafish.</title>
        <authorList>
            <person name="Ndikumana S."/>
            <person name="Pelin A."/>
            <person name="Sanders J."/>
            <person name="Corradi N."/>
        </authorList>
    </citation>
    <scope>NUCLEOTIDE SEQUENCE [LARGE SCALE GENOMIC DNA]</scope>
    <source>
        <strain evidence="1 2">MK1</strain>
    </source>
</reference>
<gene>
    <name evidence="1" type="ORF">M153_3100037860</name>
</gene>
<dbReference type="Proteomes" id="UP000051530">
    <property type="component" value="Unassembled WGS sequence"/>
</dbReference>
<name>A0A0R0M6B0_9MICR</name>
<evidence type="ECO:0000313" key="1">
    <source>
        <dbReference type="EMBL" id="KRH95108.1"/>
    </source>
</evidence>
<dbReference type="VEuPathDB" id="MicrosporidiaDB:M153_3100037860"/>